<gene>
    <name evidence="2" type="ORF">A0H81_14663</name>
</gene>
<dbReference type="Proteomes" id="UP000092993">
    <property type="component" value="Unassembled WGS sequence"/>
</dbReference>
<evidence type="ECO:0000313" key="3">
    <source>
        <dbReference type="Proteomes" id="UP000092993"/>
    </source>
</evidence>
<dbReference type="EMBL" id="LUGG01000045">
    <property type="protein sequence ID" value="OBZ65338.1"/>
    <property type="molecule type" value="Genomic_DNA"/>
</dbReference>
<name>A0A1C7LLB4_GRIFR</name>
<evidence type="ECO:0000256" key="1">
    <source>
        <dbReference type="SAM" id="MobiDB-lite"/>
    </source>
</evidence>
<reference evidence="2 3" key="1">
    <citation type="submission" date="2016-03" db="EMBL/GenBank/DDBJ databases">
        <title>Whole genome sequencing of Grifola frondosa 9006-11.</title>
        <authorList>
            <person name="Min B."/>
            <person name="Park H."/>
            <person name="Kim J.-G."/>
            <person name="Cho H."/>
            <person name="Oh Y.-L."/>
            <person name="Kong W.-S."/>
            <person name="Choi I.-G."/>
        </authorList>
    </citation>
    <scope>NUCLEOTIDE SEQUENCE [LARGE SCALE GENOMIC DNA]</scope>
    <source>
        <strain evidence="2 3">9006-11</strain>
    </source>
</reference>
<feature type="region of interest" description="Disordered" evidence="1">
    <location>
        <begin position="1"/>
        <end position="24"/>
    </location>
</feature>
<proteinExistence type="predicted"/>
<sequence>MPIVTHASNSEKHPGLAVTKQKHRTKAEMAAVRAAEEEEREEKVKSQHRKQNRVAHLENDIKNSDTQIVAGV</sequence>
<evidence type="ECO:0000313" key="2">
    <source>
        <dbReference type="EMBL" id="OBZ65338.1"/>
    </source>
</evidence>
<protein>
    <submittedName>
        <fullName evidence="2">Uncharacterized protein</fullName>
    </submittedName>
</protein>
<keyword evidence="3" id="KW-1185">Reference proteome</keyword>
<dbReference type="AlphaFoldDB" id="A0A1C7LLB4"/>
<comment type="caution">
    <text evidence="2">The sequence shown here is derived from an EMBL/GenBank/DDBJ whole genome shotgun (WGS) entry which is preliminary data.</text>
</comment>
<organism evidence="2 3">
    <name type="scientific">Grifola frondosa</name>
    <name type="common">Maitake</name>
    <name type="synonym">Polyporus frondosus</name>
    <dbReference type="NCBI Taxonomy" id="5627"/>
    <lineage>
        <taxon>Eukaryota</taxon>
        <taxon>Fungi</taxon>
        <taxon>Dikarya</taxon>
        <taxon>Basidiomycota</taxon>
        <taxon>Agaricomycotina</taxon>
        <taxon>Agaricomycetes</taxon>
        <taxon>Polyporales</taxon>
        <taxon>Grifolaceae</taxon>
        <taxon>Grifola</taxon>
    </lineage>
</organism>
<accession>A0A1C7LLB4</accession>